<dbReference type="Gene3D" id="3.10.620.30">
    <property type="match status" value="1"/>
</dbReference>
<dbReference type="AlphaFoldDB" id="A0A849L086"/>
<dbReference type="InterPro" id="IPR038765">
    <property type="entry name" value="Papain-like_cys_pep_sf"/>
</dbReference>
<dbReference type="Proteomes" id="UP000572377">
    <property type="component" value="Unassembled WGS sequence"/>
</dbReference>
<dbReference type="InterPro" id="IPR013589">
    <property type="entry name" value="Bac_transglu_N"/>
</dbReference>
<proteinExistence type="predicted"/>
<comment type="caution">
    <text evidence="2">The sequence shown here is derived from an EMBL/GenBank/DDBJ whole genome shotgun (WGS) entry which is preliminary data.</text>
</comment>
<dbReference type="EMBL" id="JABFBC010000001">
    <property type="protein sequence ID" value="NNU79540.1"/>
    <property type="molecule type" value="Genomic_DNA"/>
</dbReference>
<dbReference type="SMART" id="SM00460">
    <property type="entry name" value="TGc"/>
    <property type="match status" value="1"/>
</dbReference>
<accession>A0A849L086</accession>
<evidence type="ECO:0000313" key="3">
    <source>
        <dbReference type="Proteomes" id="UP000572377"/>
    </source>
</evidence>
<evidence type="ECO:0000259" key="1">
    <source>
        <dbReference type="SMART" id="SM00460"/>
    </source>
</evidence>
<feature type="domain" description="Transglutaminase-like" evidence="1">
    <location>
        <begin position="158"/>
        <end position="223"/>
    </location>
</feature>
<dbReference type="Pfam" id="PF01841">
    <property type="entry name" value="Transglut_core"/>
    <property type="match status" value="1"/>
</dbReference>
<sequence length="269" mass="28835">MRISVRHETTYRFDPPRARVIQSHRLTPSAHAGQKPLSWEVRVDGALFGSGFTDGAGDLVRTMTLDGPVSEMLIEVTGEVDTTDTVGVLRGHREIVSPRVYLRRTRMTAPGVALTALSDRLGAPATALQHAHDMAGLVAESVIYTPGATDQGMTASEVLELGHGVCQDHAQVLIALARMRETPARYVHGYLFADADGSAHEASHAWAELWVEDLGWVGFDPANRCCPDDRYIRVGSGLDALDAAPIRGISLGGGTETMDIAVSVAASQQ</sequence>
<protein>
    <submittedName>
        <fullName evidence="2">Transglutaminase family protein</fullName>
    </submittedName>
</protein>
<evidence type="ECO:0000313" key="2">
    <source>
        <dbReference type="EMBL" id="NNU79540.1"/>
    </source>
</evidence>
<dbReference type="PANTHER" id="PTHR33490:SF6">
    <property type="entry name" value="SLL1049 PROTEIN"/>
    <property type="match status" value="1"/>
</dbReference>
<dbReference type="PANTHER" id="PTHR33490">
    <property type="entry name" value="BLR5614 PROTEIN-RELATED"/>
    <property type="match status" value="1"/>
</dbReference>
<dbReference type="SUPFAM" id="SSF54001">
    <property type="entry name" value="Cysteine proteinases"/>
    <property type="match status" value="1"/>
</dbReference>
<dbReference type="RefSeq" id="WP_171322613.1">
    <property type="nucleotide sequence ID" value="NZ_JABFBC010000001.1"/>
</dbReference>
<reference evidence="2 3" key="1">
    <citation type="submission" date="2020-05" db="EMBL/GenBank/DDBJ databases">
        <title>Gimesia benthica sp. nov., a novel planctomycete isolated from a deep-sea water sample of the Northwest Indian Ocean.</title>
        <authorList>
            <person name="Wang J."/>
            <person name="Ruan C."/>
            <person name="Song L."/>
            <person name="Zhu Y."/>
            <person name="Li A."/>
            <person name="Zheng X."/>
            <person name="Wang L."/>
            <person name="Lu Z."/>
            <person name="Huang Y."/>
            <person name="Du W."/>
            <person name="Zhou Y."/>
            <person name="Huang L."/>
            <person name="Dai X."/>
        </authorList>
    </citation>
    <scope>NUCLEOTIDE SEQUENCE [LARGE SCALE GENOMIC DNA]</scope>
    <source>
        <strain evidence="2 3">YYQ-30</strain>
    </source>
</reference>
<organism evidence="2 3">
    <name type="scientific">Halovulum dunhuangense</name>
    <dbReference type="NCBI Taxonomy" id="1505036"/>
    <lineage>
        <taxon>Bacteria</taxon>
        <taxon>Pseudomonadati</taxon>
        <taxon>Pseudomonadota</taxon>
        <taxon>Alphaproteobacteria</taxon>
        <taxon>Rhodobacterales</taxon>
        <taxon>Paracoccaceae</taxon>
        <taxon>Halovulum</taxon>
    </lineage>
</organism>
<gene>
    <name evidence="2" type="ORF">HMH01_03720</name>
</gene>
<dbReference type="Pfam" id="PF08379">
    <property type="entry name" value="Bact_transglu_N"/>
    <property type="match status" value="1"/>
</dbReference>
<dbReference type="InterPro" id="IPR002931">
    <property type="entry name" value="Transglutaminase-like"/>
</dbReference>
<name>A0A849L086_9RHOB</name>
<keyword evidence="3" id="KW-1185">Reference proteome</keyword>